<sequence length="242" mass="27821">MHLRLYNSSFLNVELDDEVHIRLPPEVYTGGDKTVYKLKKAVYGLKQAPRAWYNMLKKILTGLGFTQSEADPAMYFQVVNGQLEVILTHVDDLVIASADLDRVQWIKDQLKQQVDIKDMGPASYYLAAMEISRRDGRIHLTKKKYTKELLDRFAPIGLRGWEGGRVLWRISCSCPEKRDPISSARSKHIDTMHHFVRERIEMGHLSYQYISIADMVGRHHDQVHKDQGVPEDEEFDGPGGQV</sequence>
<evidence type="ECO:0000259" key="2">
    <source>
        <dbReference type="Pfam" id="PF07727"/>
    </source>
</evidence>
<dbReference type="InterPro" id="IPR043502">
    <property type="entry name" value="DNA/RNA_pol_sf"/>
</dbReference>
<dbReference type="InterPro" id="IPR013103">
    <property type="entry name" value="RVT_2"/>
</dbReference>
<name>A0A250X733_9CHLO</name>
<comment type="caution">
    <text evidence="3">The sequence shown here is derived from an EMBL/GenBank/DDBJ whole genome shotgun (WGS) entry which is preliminary data.</text>
</comment>
<dbReference type="OrthoDB" id="1250461at2759"/>
<evidence type="ECO:0000313" key="4">
    <source>
        <dbReference type="Proteomes" id="UP000232323"/>
    </source>
</evidence>
<dbReference type="STRING" id="1157962.A0A250X733"/>
<organism evidence="3 4">
    <name type="scientific">Chlamydomonas eustigma</name>
    <dbReference type="NCBI Taxonomy" id="1157962"/>
    <lineage>
        <taxon>Eukaryota</taxon>
        <taxon>Viridiplantae</taxon>
        <taxon>Chlorophyta</taxon>
        <taxon>core chlorophytes</taxon>
        <taxon>Chlorophyceae</taxon>
        <taxon>CS clade</taxon>
        <taxon>Chlamydomonadales</taxon>
        <taxon>Chlamydomonadaceae</taxon>
        <taxon>Chlamydomonas</taxon>
    </lineage>
</organism>
<gene>
    <name evidence="3" type="ORF">CEUSTIGMA_g6314.t1</name>
</gene>
<feature type="domain" description="Reverse transcriptase Ty1/copia-type" evidence="2">
    <location>
        <begin position="7"/>
        <end position="153"/>
    </location>
</feature>
<proteinExistence type="predicted"/>
<accession>A0A250X733</accession>
<dbReference type="Proteomes" id="UP000232323">
    <property type="component" value="Unassembled WGS sequence"/>
</dbReference>
<dbReference type="SUPFAM" id="SSF56672">
    <property type="entry name" value="DNA/RNA polymerases"/>
    <property type="match status" value="1"/>
</dbReference>
<keyword evidence="4" id="KW-1185">Reference proteome</keyword>
<dbReference type="Pfam" id="PF07727">
    <property type="entry name" value="RVT_2"/>
    <property type="match status" value="1"/>
</dbReference>
<dbReference type="EMBL" id="BEGY01000036">
    <property type="protein sequence ID" value="GAX78875.1"/>
    <property type="molecule type" value="Genomic_DNA"/>
</dbReference>
<evidence type="ECO:0000256" key="1">
    <source>
        <dbReference type="SAM" id="MobiDB-lite"/>
    </source>
</evidence>
<dbReference type="AlphaFoldDB" id="A0A250X733"/>
<feature type="region of interest" description="Disordered" evidence="1">
    <location>
        <begin position="222"/>
        <end position="242"/>
    </location>
</feature>
<protein>
    <recommendedName>
        <fullName evidence="2">Reverse transcriptase Ty1/copia-type domain-containing protein</fullName>
    </recommendedName>
</protein>
<evidence type="ECO:0000313" key="3">
    <source>
        <dbReference type="EMBL" id="GAX78875.1"/>
    </source>
</evidence>
<reference evidence="3 4" key="1">
    <citation type="submission" date="2017-08" db="EMBL/GenBank/DDBJ databases">
        <title>Acidophilic green algal genome provides insights into adaptation to an acidic environment.</title>
        <authorList>
            <person name="Hirooka S."/>
            <person name="Hirose Y."/>
            <person name="Kanesaki Y."/>
            <person name="Higuchi S."/>
            <person name="Fujiwara T."/>
            <person name="Onuma R."/>
            <person name="Era A."/>
            <person name="Ohbayashi R."/>
            <person name="Uzuka A."/>
            <person name="Nozaki H."/>
            <person name="Yoshikawa H."/>
            <person name="Miyagishima S.Y."/>
        </authorList>
    </citation>
    <scope>NUCLEOTIDE SEQUENCE [LARGE SCALE GENOMIC DNA]</scope>
    <source>
        <strain evidence="3 4">NIES-2499</strain>
    </source>
</reference>